<reference evidence="9" key="1">
    <citation type="submission" date="2006-10" db="EMBL/GenBank/DDBJ databases">
        <title>Complete sequence of Solibacter usitatus Ellin6076.</title>
        <authorList>
            <consortium name="US DOE Joint Genome Institute"/>
            <person name="Copeland A."/>
            <person name="Lucas S."/>
            <person name="Lapidus A."/>
            <person name="Barry K."/>
            <person name="Detter J.C."/>
            <person name="Glavina del Rio T."/>
            <person name="Hammon N."/>
            <person name="Israni S."/>
            <person name="Dalin E."/>
            <person name="Tice H."/>
            <person name="Pitluck S."/>
            <person name="Thompson L.S."/>
            <person name="Brettin T."/>
            <person name="Bruce D."/>
            <person name="Han C."/>
            <person name="Tapia R."/>
            <person name="Gilna P."/>
            <person name="Schmutz J."/>
            <person name="Larimer F."/>
            <person name="Land M."/>
            <person name="Hauser L."/>
            <person name="Kyrpides N."/>
            <person name="Mikhailova N."/>
            <person name="Janssen P.H."/>
            <person name="Kuske C.R."/>
            <person name="Richardson P."/>
        </authorList>
    </citation>
    <scope>NUCLEOTIDE SEQUENCE</scope>
    <source>
        <strain evidence="9">Ellin6076</strain>
    </source>
</reference>
<keyword evidence="4" id="KW-0812">Transmembrane</keyword>
<dbReference type="GO" id="GO:0044718">
    <property type="term" value="P:siderophore transmembrane transport"/>
    <property type="evidence" value="ECO:0007669"/>
    <property type="project" value="TreeGrafter"/>
</dbReference>
<evidence type="ECO:0000256" key="1">
    <source>
        <dbReference type="ARBA" id="ARBA00004571"/>
    </source>
</evidence>
<gene>
    <name evidence="9" type="ordered locus">Acid_3004</name>
</gene>
<evidence type="ECO:0000313" key="9">
    <source>
        <dbReference type="EMBL" id="ABJ83987.1"/>
    </source>
</evidence>
<keyword evidence="2" id="KW-0813">Transport</keyword>
<evidence type="ECO:0000259" key="8">
    <source>
        <dbReference type="Pfam" id="PF25183"/>
    </source>
</evidence>
<dbReference type="AlphaFoldDB" id="Q022W3"/>
<dbReference type="SUPFAM" id="SSF49478">
    <property type="entry name" value="Cna protein B-type domain"/>
    <property type="match status" value="1"/>
</dbReference>
<accession>Q022W3</accession>
<keyword evidence="5" id="KW-0472">Membrane</keyword>
<dbReference type="KEGG" id="sus:Acid_3004"/>
<sequence precursor="true">MVRKSIFTGLVVCLCVLVPTVYSQTQTLTQNSTQSAGTFTGHLSGAGMDGATVTFTNSTTGAAQSATTDSSGGFTFNNLAPGTYRVSVHTKSGLQLGESSIEISPSNTNQVQVNFASTPAAPAAKLELDEPTPTVQTNSAEVSRSYDSQVIRSLPVLDRQNQELISLMPGVTPPAIAGDRITDPQQTRSFNVNGLPAYANLHNQDGAYGNEPFRGLPSRILPDEAVQALEVRTSNYNAEYGLSGGSWSSTLTRPGTNAIHGSLFEFNTNSFFRNGRQLEATTQSPRFNENQFGGTAGGAVLPDRMFWFISYEGRIQRGNQEAEATVPMAGLSSGNFSSFPGTALYNPGSGSTTGTGRSIFTGNVIPQSQLNPAAQQILSLVPAANRPGFYNNLVGSVPLRDDNHRIDAKLDHRFSEKSTGFFRYGFTQDSVDQGSILGLAGSPLNAELRGINAVGSYTHVFSTNFLAEARFGYDRYRNQISPWGSFPTTGLAAFPNGLPSINIAGFSSLGFAADVPRKEISNTYDGALSMSYRSGMHALRFGIGIRELEANGFANPYFSPLGSFVFGPGATLGNTASSVNLGPALLQVNALAGFLTGSPSMAGVASYTTTPAYRQMQYSAYLTDTVNLMKRLYLELGVRYDIFDPIEPSRAGGAVVYDPTTNTVNSLGVNGSSIRSYRTDLNNVAPRVGLAFRATERFVFRAGYGIHYFALPFAMMPFNPATVGTQSGIAGGLGTTAFTIPAVTTPLGTTAPNLPFLVSGRNQNTPYVQTYSGMLQGDLGNGFLLDIGYVGNVGRQLPYFVSDTGQPGTGLAGLPIAGRTALNTTFGTGLNSNFNSLQVNLTKKFAAGLAITGAYTYGKALDYGTYLADPFSRAANYGPADWDRTHILTVSHDWRLPFGVRQKYFTSGWAARMLGDWELTGILRWSTGSPFTVTSDPLACACLGVQSVPANFTSAAAAGVNGASSFNTSLFSTPAAGTFGSLSRNAFRGPDMFVYNAALFRNFAVRENVKLEFRGEAYNITNTTNLVNPIANAGTPGFGTSVGSLNGLAGRQFQVGARVLF</sequence>
<keyword evidence="6" id="KW-0998">Cell outer membrane</keyword>
<feature type="signal peptide" evidence="7">
    <location>
        <begin position="1"/>
        <end position="23"/>
    </location>
</feature>
<keyword evidence="3" id="KW-1134">Transmembrane beta strand</keyword>
<dbReference type="Gene3D" id="2.40.170.20">
    <property type="entry name" value="TonB-dependent receptor, beta-barrel domain"/>
    <property type="match status" value="1"/>
</dbReference>
<evidence type="ECO:0000256" key="2">
    <source>
        <dbReference type="ARBA" id="ARBA00022448"/>
    </source>
</evidence>
<comment type="subcellular location">
    <subcellularLocation>
        <location evidence="1">Cell outer membrane</location>
        <topology evidence="1">Multi-pass membrane protein</topology>
    </subcellularLocation>
</comment>
<dbReference type="SUPFAM" id="SSF56935">
    <property type="entry name" value="Porins"/>
    <property type="match status" value="1"/>
</dbReference>
<evidence type="ECO:0000256" key="7">
    <source>
        <dbReference type="SAM" id="SignalP"/>
    </source>
</evidence>
<keyword evidence="7" id="KW-0732">Signal</keyword>
<dbReference type="InParanoid" id="Q022W3"/>
<dbReference type="InterPro" id="IPR057601">
    <property type="entry name" value="Oar-like_b-barrel"/>
</dbReference>
<dbReference type="STRING" id="234267.Acid_3004"/>
<dbReference type="PANTHER" id="PTHR30069:SF46">
    <property type="entry name" value="OAR PROTEIN"/>
    <property type="match status" value="1"/>
</dbReference>
<evidence type="ECO:0000256" key="4">
    <source>
        <dbReference type="ARBA" id="ARBA00022692"/>
    </source>
</evidence>
<protein>
    <submittedName>
        <fullName evidence="9">Cna B domain protein</fullName>
    </submittedName>
</protein>
<dbReference type="InterPro" id="IPR039426">
    <property type="entry name" value="TonB-dep_rcpt-like"/>
</dbReference>
<dbReference type="Gene3D" id="2.60.40.1120">
    <property type="entry name" value="Carboxypeptidase-like, regulatory domain"/>
    <property type="match status" value="1"/>
</dbReference>
<organism evidence="9">
    <name type="scientific">Solibacter usitatus (strain Ellin6076)</name>
    <dbReference type="NCBI Taxonomy" id="234267"/>
    <lineage>
        <taxon>Bacteria</taxon>
        <taxon>Pseudomonadati</taxon>
        <taxon>Acidobacteriota</taxon>
        <taxon>Terriglobia</taxon>
        <taxon>Bryobacterales</taxon>
        <taxon>Solibacteraceae</taxon>
        <taxon>Candidatus Solibacter</taxon>
    </lineage>
</organism>
<dbReference type="Pfam" id="PF13620">
    <property type="entry name" value="CarboxypepD_reg"/>
    <property type="match status" value="1"/>
</dbReference>
<name>Q022W3_SOLUE</name>
<evidence type="ECO:0000256" key="6">
    <source>
        <dbReference type="ARBA" id="ARBA00023237"/>
    </source>
</evidence>
<dbReference type="Pfam" id="PF25183">
    <property type="entry name" value="OMP_b-brl_4"/>
    <property type="match status" value="1"/>
</dbReference>
<feature type="domain" description="TonB-dependent transporter Oar-like beta-barrel" evidence="8">
    <location>
        <begin position="252"/>
        <end position="1054"/>
    </location>
</feature>
<dbReference type="eggNOG" id="COG4932">
    <property type="taxonomic scope" value="Bacteria"/>
</dbReference>
<dbReference type="GO" id="GO:0015344">
    <property type="term" value="F:siderophore uptake transmembrane transporter activity"/>
    <property type="evidence" value="ECO:0007669"/>
    <property type="project" value="TreeGrafter"/>
</dbReference>
<dbReference type="HOGENOM" id="CLU_006298_0_0_0"/>
<evidence type="ECO:0000256" key="5">
    <source>
        <dbReference type="ARBA" id="ARBA00023136"/>
    </source>
</evidence>
<proteinExistence type="predicted"/>
<feature type="chain" id="PRO_5004163619" evidence="7">
    <location>
        <begin position="24"/>
        <end position="1061"/>
    </location>
</feature>
<dbReference type="InterPro" id="IPR036942">
    <property type="entry name" value="Beta-barrel_TonB_sf"/>
</dbReference>
<dbReference type="PANTHER" id="PTHR30069">
    <property type="entry name" value="TONB-DEPENDENT OUTER MEMBRANE RECEPTOR"/>
    <property type="match status" value="1"/>
</dbReference>
<evidence type="ECO:0000256" key="3">
    <source>
        <dbReference type="ARBA" id="ARBA00022452"/>
    </source>
</evidence>
<dbReference type="GO" id="GO:0009279">
    <property type="term" value="C:cell outer membrane"/>
    <property type="evidence" value="ECO:0007669"/>
    <property type="project" value="UniProtKB-SubCell"/>
</dbReference>
<dbReference type="EMBL" id="CP000473">
    <property type="protein sequence ID" value="ABJ83987.1"/>
    <property type="molecule type" value="Genomic_DNA"/>
</dbReference>